<keyword evidence="7" id="KW-1185">Reference proteome</keyword>
<comment type="catalytic activity">
    <reaction evidence="4">
        <text>NAD(+) + H2O = ADP-D-ribose + nicotinamide + H(+)</text>
        <dbReference type="Rhea" id="RHEA:16301"/>
        <dbReference type="ChEBI" id="CHEBI:15377"/>
        <dbReference type="ChEBI" id="CHEBI:15378"/>
        <dbReference type="ChEBI" id="CHEBI:17154"/>
        <dbReference type="ChEBI" id="CHEBI:57540"/>
        <dbReference type="ChEBI" id="CHEBI:57967"/>
        <dbReference type="EC" id="3.2.2.6"/>
    </reaction>
    <physiologicalReaction direction="left-to-right" evidence="4">
        <dbReference type="Rhea" id="RHEA:16302"/>
    </physiologicalReaction>
</comment>
<keyword evidence="3" id="KW-0520">NAD</keyword>
<dbReference type="EMBL" id="CM035413">
    <property type="protein sequence ID" value="KAH7431045.1"/>
    <property type="molecule type" value="Genomic_DNA"/>
</dbReference>
<dbReference type="EC" id="3.2.2.6" evidence="1"/>
<name>A0A8T2UBV7_CERRI</name>
<evidence type="ECO:0000256" key="2">
    <source>
        <dbReference type="ARBA" id="ARBA00022801"/>
    </source>
</evidence>
<dbReference type="InterPro" id="IPR000157">
    <property type="entry name" value="TIR_dom"/>
</dbReference>
<dbReference type="PANTHER" id="PTHR32009">
    <property type="entry name" value="TMV RESISTANCE PROTEIN N-LIKE"/>
    <property type="match status" value="1"/>
</dbReference>
<dbReference type="PANTHER" id="PTHR32009:SF39">
    <property type="entry name" value="TIR DOMAIN-CONTAINING PROTEIN"/>
    <property type="match status" value="1"/>
</dbReference>
<dbReference type="InterPro" id="IPR035897">
    <property type="entry name" value="Toll_tir_struct_dom_sf"/>
</dbReference>
<evidence type="ECO:0000259" key="5">
    <source>
        <dbReference type="PROSITE" id="PS50104"/>
    </source>
</evidence>
<proteinExistence type="predicted"/>
<evidence type="ECO:0000256" key="3">
    <source>
        <dbReference type="ARBA" id="ARBA00023027"/>
    </source>
</evidence>
<organism evidence="6 7">
    <name type="scientific">Ceratopteris richardii</name>
    <name type="common">Triangle waterfern</name>
    <dbReference type="NCBI Taxonomy" id="49495"/>
    <lineage>
        <taxon>Eukaryota</taxon>
        <taxon>Viridiplantae</taxon>
        <taxon>Streptophyta</taxon>
        <taxon>Embryophyta</taxon>
        <taxon>Tracheophyta</taxon>
        <taxon>Polypodiopsida</taxon>
        <taxon>Polypodiidae</taxon>
        <taxon>Polypodiales</taxon>
        <taxon>Pteridineae</taxon>
        <taxon>Pteridaceae</taxon>
        <taxon>Parkerioideae</taxon>
        <taxon>Ceratopteris</taxon>
    </lineage>
</organism>
<dbReference type="Gene3D" id="3.40.50.10140">
    <property type="entry name" value="Toll/interleukin-1 receptor homology (TIR) domain"/>
    <property type="match status" value="2"/>
</dbReference>
<dbReference type="Proteomes" id="UP000825935">
    <property type="component" value="Chromosome 8"/>
</dbReference>
<protein>
    <recommendedName>
        <fullName evidence="1">ADP-ribosyl cyclase/cyclic ADP-ribose hydrolase</fullName>
        <ecNumber evidence="1">3.2.2.6</ecNumber>
    </recommendedName>
</protein>
<dbReference type="GO" id="GO:0007165">
    <property type="term" value="P:signal transduction"/>
    <property type="evidence" value="ECO:0007669"/>
    <property type="project" value="InterPro"/>
</dbReference>
<keyword evidence="2" id="KW-0378">Hydrolase</keyword>
<feature type="domain" description="TIR" evidence="5">
    <location>
        <begin position="149"/>
        <end position="214"/>
    </location>
</feature>
<dbReference type="SUPFAM" id="SSF52200">
    <property type="entry name" value="Toll/Interleukin receptor TIR domain"/>
    <property type="match status" value="2"/>
</dbReference>
<dbReference type="AlphaFoldDB" id="A0A8T2UBV7"/>
<gene>
    <name evidence="6" type="ORF">KP509_08G027000</name>
</gene>
<comment type="caution">
    <text evidence="6">The sequence shown here is derived from an EMBL/GenBank/DDBJ whole genome shotgun (WGS) entry which is preliminary data.</text>
</comment>
<evidence type="ECO:0000313" key="7">
    <source>
        <dbReference type="Proteomes" id="UP000825935"/>
    </source>
</evidence>
<sequence>MQKGEKVTSEIDAAIQNSRVFIVVLSPQFASSTWCLEEVLKIMNMQGVRGNPNPPVIPIFYDVNCNLVQQQPANTSYDLCGKKERHRDKIASWSKALKDIGGLDGFVYESGKMLQREKSEEIVAKVESYFSHNMVLDQRKKRTILMEPVAYDVFICHWHEDTQLNAVSVLRGILLSRGITPFVVGYGKNERETEPISDVLNAMKSSKVHVILVS</sequence>
<evidence type="ECO:0000256" key="4">
    <source>
        <dbReference type="ARBA" id="ARBA00047304"/>
    </source>
</evidence>
<dbReference type="Pfam" id="PF01582">
    <property type="entry name" value="TIR"/>
    <property type="match status" value="1"/>
</dbReference>
<accession>A0A8T2UBV7</accession>
<reference evidence="6" key="1">
    <citation type="submission" date="2021-08" db="EMBL/GenBank/DDBJ databases">
        <title>WGS assembly of Ceratopteris richardii.</title>
        <authorList>
            <person name="Marchant D.B."/>
            <person name="Chen G."/>
            <person name="Jenkins J."/>
            <person name="Shu S."/>
            <person name="Leebens-Mack J."/>
            <person name="Grimwood J."/>
            <person name="Schmutz J."/>
            <person name="Soltis P."/>
            <person name="Soltis D."/>
            <person name="Chen Z.-H."/>
        </authorList>
    </citation>
    <scope>NUCLEOTIDE SEQUENCE</scope>
    <source>
        <strain evidence="6">Whitten #5841</strain>
        <tissue evidence="6">Leaf</tissue>
    </source>
</reference>
<dbReference type="PROSITE" id="PS50104">
    <property type="entry name" value="TIR"/>
    <property type="match status" value="2"/>
</dbReference>
<dbReference type="OrthoDB" id="6160824at2759"/>
<dbReference type="SMART" id="SM00255">
    <property type="entry name" value="TIR"/>
    <property type="match status" value="1"/>
</dbReference>
<evidence type="ECO:0000313" key="6">
    <source>
        <dbReference type="EMBL" id="KAH7431045.1"/>
    </source>
</evidence>
<feature type="domain" description="TIR" evidence="5">
    <location>
        <begin position="1"/>
        <end position="130"/>
    </location>
</feature>
<dbReference type="GO" id="GO:0061809">
    <property type="term" value="F:NAD+ nucleosidase activity, cyclic ADP-ribose generating"/>
    <property type="evidence" value="ECO:0007669"/>
    <property type="project" value="UniProtKB-EC"/>
</dbReference>
<evidence type="ECO:0000256" key="1">
    <source>
        <dbReference type="ARBA" id="ARBA00011982"/>
    </source>
</evidence>